<evidence type="ECO:0000313" key="2">
    <source>
        <dbReference type="Proteomes" id="UP000799437"/>
    </source>
</evidence>
<dbReference type="RefSeq" id="XP_033601836.1">
    <property type="nucleotide sequence ID" value="XM_033748160.1"/>
</dbReference>
<keyword evidence="2" id="KW-1185">Reference proteome</keyword>
<dbReference type="OrthoDB" id="4934446at2759"/>
<proteinExistence type="predicted"/>
<gene>
    <name evidence="1" type="ORF">EJ05DRAFT_510209</name>
</gene>
<dbReference type="AlphaFoldDB" id="A0A6A6W9Z5"/>
<dbReference type="GeneID" id="54489214"/>
<name>A0A6A6W9Z5_9PEZI</name>
<dbReference type="Proteomes" id="UP000799437">
    <property type="component" value="Unassembled WGS sequence"/>
</dbReference>
<reference evidence="1" key="1">
    <citation type="journal article" date="2020" name="Stud. Mycol.">
        <title>101 Dothideomycetes genomes: a test case for predicting lifestyles and emergence of pathogens.</title>
        <authorList>
            <person name="Haridas S."/>
            <person name="Albert R."/>
            <person name="Binder M."/>
            <person name="Bloem J."/>
            <person name="Labutti K."/>
            <person name="Salamov A."/>
            <person name="Andreopoulos B."/>
            <person name="Baker S."/>
            <person name="Barry K."/>
            <person name="Bills G."/>
            <person name="Bluhm B."/>
            <person name="Cannon C."/>
            <person name="Castanera R."/>
            <person name="Culley D."/>
            <person name="Daum C."/>
            <person name="Ezra D."/>
            <person name="Gonzalez J."/>
            <person name="Henrissat B."/>
            <person name="Kuo A."/>
            <person name="Liang C."/>
            <person name="Lipzen A."/>
            <person name="Lutzoni F."/>
            <person name="Magnuson J."/>
            <person name="Mondo S."/>
            <person name="Nolan M."/>
            <person name="Ohm R."/>
            <person name="Pangilinan J."/>
            <person name="Park H.-J."/>
            <person name="Ramirez L."/>
            <person name="Alfaro M."/>
            <person name="Sun H."/>
            <person name="Tritt A."/>
            <person name="Yoshinaga Y."/>
            <person name="Zwiers L.-H."/>
            <person name="Turgeon B."/>
            <person name="Goodwin S."/>
            <person name="Spatafora J."/>
            <person name="Crous P."/>
            <person name="Grigoriev I."/>
        </authorList>
    </citation>
    <scope>NUCLEOTIDE SEQUENCE</scope>
    <source>
        <strain evidence="1">CBS 121739</strain>
    </source>
</reference>
<sequence length="398" mass="46013">MSIFINIVHQGTIYFSQRRWSDDIDFLQVASKRLRGATNEHTFGAIYLGFCWDWLQQDDIVRPFEDRRHIHLTAIWTFDLDAGVLRCEKKTGNSQVPLSVLRQREIGLLDLQPYEQPLPLKNTIFSMFTAPTWNFRRLTTEKRNLERHKAFVSRMLSDFAFQWRHILCSRYNDITFKRLANAVLKIATLDINVLEINSPRRSCGGHLLWIHDLPHWATVQGNIIRYPSTSIVVSRHMPHAIALIRQNFAERNALKRDSSRTPSNANFYLILTMDKIVRYFISDDSEAYSAPENLFEEDGYTVSARGLEMLLECTLTKARPSLIHGLPSELQDMILEHTSHGPIERSRIACALDIGTVFDWKNGNRVVERQVSLTNRMVESPVESQVYLAGEFSGLVYK</sequence>
<organism evidence="1 2">
    <name type="scientific">Pseudovirgaria hyperparasitica</name>
    <dbReference type="NCBI Taxonomy" id="470096"/>
    <lineage>
        <taxon>Eukaryota</taxon>
        <taxon>Fungi</taxon>
        <taxon>Dikarya</taxon>
        <taxon>Ascomycota</taxon>
        <taxon>Pezizomycotina</taxon>
        <taxon>Dothideomycetes</taxon>
        <taxon>Dothideomycetes incertae sedis</taxon>
        <taxon>Acrospermales</taxon>
        <taxon>Acrospermaceae</taxon>
        <taxon>Pseudovirgaria</taxon>
    </lineage>
</organism>
<accession>A0A6A6W9Z5</accession>
<protein>
    <submittedName>
        <fullName evidence="1">Uncharacterized protein</fullName>
    </submittedName>
</protein>
<dbReference type="EMBL" id="ML996570">
    <property type="protein sequence ID" value="KAF2759385.1"/>
    <property type="molecule type" value="Genomic_DNA"/>
</dbReference>
<evidence type="ECO:0000313" key="1">
    <source>
        <dbReference type="EMBL" id="KAF2759385.1"/>
    </source>
</evidence>